<feature type="transmembrane region" description="Helical" evidence="7">
    <location>
        <begin position="289"/>
        <end position="317"/>
    </location>
</feature>
<organism evidence="8 9">
    <name type="scientific">Drechmeria coniospora</name>
    <name type="common">Nematophagous fungus</name>
    <name type="synonym">Meria coniospora</name>
    <dbReference type="NCBI Taxonomy" id="98403"/>
    <lineage>
        <taxon>Eukaryota</taxon>
        <taxon>Fungi</taxon>
        <taxon>Dikarya</taxon>
        <taxon>Ascomycota</taxon>
        <taxon>Pezizomycotina</taxon>
        <taxon>Sordariomycetes</taxon>
        <taxon>Hypocreomycetidae</taxon>
        <taxon>Hypocreales</taxon>
        <taxon>Ophiocordycipitaceae</taxon>
        <taxon>Drechmeria</taxon>
    </lineage>
</organism>
<feature type="transmembrane region" description="Helical" evidence="7">
    <location>
        <begin position="443"/>
        <end position="465"/>
    </location>
</feature>
<dbReference type="STRING" id="98403.A0A151GJP1"/>
<evidence type="ECO:0000256" key="1">
    <source>
        <dbReference type="ARBA" id="ARBA00004141"/>
    </source>
</evidence>
<feature type="transmembrane region" description="Helical" evidence="7">
    <location>
        <begin position="588"/>
        <end position="606"/>
    </location>
</feature>
<dbReference type="InParanoid" id="A0A151GJP1"/>
<dbReference type="EMBL" id="LAYC01000002">
    <property type="protein sequence ID" value="KYK57317.1"/>
    <property type="molecule type" value="Genomic_DNA"/>
</dbReference>
<evidence type="ECO:0000256" key="7">
    <source>
        <dbReference type="SAM" id="Phobius"/>
    </source>
</evidence>
<feature type="transmembrane region" description="Helical" evidence="7">
    <location>
        <begin position="402"/>
        <end position="423"/>
    </location>
</feature>
<dbReference type="PANTHER" id="PTHR45649:SF6">
    <property type="entry name" value="GABA-SPECIFIC PERMEASE"/>
    <property type="match status" value="1"/>
</dbReference>
<dbReference type="GO" id="GO:0022857">
    <property type="term" value="F:transmembrane transporter activity"/>
    <property type="evidence" value="ECO:0007669"/>
    <property type="project" value="InterPro"/>
</dbReference>
<protein>
    <recommendedName>
        <fullName evidence="10">Amino acid/polyamine transporter I</fullName>
    </recommendedName>
</protein>
<dbReference type="Pfam" id="PF13520">
    <property type="entry name" value="AA_permease_2"/>
    <property type="match status" value="1"/>
</dbReference>
<evidence type="ECO:0000256" key="6">
    <source>
        <dbReference type="SAM" id="MobiDB-lite"/>
    </source>
</evidence>
<name>A0A151GJP1_DRECN</name>
<feature type="transmembrane region" description="Helical" evidence="7">
    <location>
        <begin position="687"/>
        <end position="705"/>
    </location>
</feature>
<keyword evidence="3 7" id="KW-0812">Transmembrane</keyword>
<evidence type="ECO:0008006" key="10">
    <source>
        <dbReference type="Google" id="ProtNLM"/>
    </source>
</evidence>
<feature type="region of interest" description="Disordered" evidence="6">
    <location>
        <begin position="724"/>
        <end position="746"/>
    </location>
</feature>
<dbReference type="GeneID" id="63716968"/>
<keyword evidence="9" id="KW-1185">Reference proteome</keyword>
<keyword evidence="4 7" id="KW-1133">Transmembrane helix</keyword>
<feature type="transmembrane region" description="Helical" evidence="7">
    <location>
        <begin position="254"/>
        <end position="277"/>
    </location>
</feature>
<gene>
    <name evidence="8" type="ORF">DCS_04325</name>
</gene>
<comment type="subcellular location">
    <subcellularLocation>
        <location evidence="1">Membrane</location>
        <topology evidence="1">Multi-pass membrane protein</topology>
    </subcellularLocation>
</comment>
<accession>A0A151GJP1</accession>
<dbReference type="InterPro" id="IPR002293">
    <property type="entry name" value="AA/rel_permease1"/>
</dbReference>
<comment type="caution">
    <text evidence="8">The sequence shown here is derived from an EMBL/GenBank/DDBJ whole genome shotgun (WGS) entry which is preliminary data.</text>
</comment>
<feature type="transmembrane region" description="Helical" evidence="7">
    <location>
        <begin position="612"/>
        <end position="636"/>
    </location>
</feature>
<dbReference type="FunCoup" id="A0A151GJP1">
    <property type="interactions" value="149"/>
</dbReference>
<dbReference type="GO" id="GO:0016020">
    <property type="term" value="C:membrane"/>
    <property type="evidence" value="ECO:0007669"/>
    <property type="project" value="UniProtKB-SubCell"/>
</dbReference>
<evidence type="ECO:0000256" key="3">
    <source>
        <dbReference type="ARBA" id="ARBA00022692"/>
    </source>
</evidence>
<feature type="transmembrane region" description="Helical" evidence="7">
    <location>
        <begin position="537"/>
        <end position="557"/>
    </location>
</feature>
<feature type="transmembrane region" description="Helical" evidence="7">
    <location>
        <begin position="329"/>
        <end position="353"/>
    </location>
</feature>
<feature type="region of interest" description="Disordered" evidence="6">
    <location>
        <begin position="149"/>
        <end position="179"/>
    </location>
</feature>
<keyword evidence="2" id="KW-0813">Transport</keyword>
<sequence>MTDNGLRVHVCTLHTTPTPTGKYRLGARRTGTSRPGLGEAAMQMDGTRLVVNEYGAQCPSGEYFHLALPVSAPSRIIRSLTIASPFRLLTSQARESEPSIIFSTLCHDGRSTRQPFLDRHVACPVAADKLTPPLQPLSAVGCGARTIQISSSAPPGGSETGTGIGTEQAERSRPDGRPTCLFAPLADNGNVPRRQLARPDRPPPVRPASLTPHLDLDAETMEPENVIDQDVDVLEHKIGYKQELRRSFSALQSFSLSFGMIGLVPSISATVGFGLYASPASLVWCWPVGLLFITLIAISLGELASSLPTSGCLYFWTHHFAPESIRNPLCFFVGYANTLGNLAGFISAEYTVATMIASVASMANDGAWSPSRGELYAITLAVVVSHALLCGSRTDPLAKLQIFYSIGNLVIILALVVALPAVTPAANRNSAAWVFGHVENASPGWPTSFSFMLGFLVPLWSVTGWEATLHISEETAGATRAVPRALLTVCLTTLVLGWVTILAICFCMDPDVSRIIGSPRPPMAQILLDSFGKTGALVTWSSIMVLTWCMGSSCLIATSRQVWAFSRDGAFPLSTYIARVSSSGVPRYAVWSTCFVAAVMGLICIVNEAATVALFSLLIAGCYTAYCIPVVCRLVFGQHKFTPGPFYTGPTLSRVIGWTAVAFEVVMFVVFMFPIKGPNPSAAEMNYASVIFVAMTLAVVVYWYLPVVGAKLWFHGPKNNFNREPRDEEPVVSECESPVSKSAVDV</sequence>
<dbReference type="Gene3D" id="1.20.1740.10">
    <property type="entry name" value="Amino acid/polyamine transporter I"/>
    <property type="match status" value="1"/>
</dbReference>
<evidence type="ECO:0000256" key="4">
    <source>
        <dbReference type="ARBA" id="ARBA00022989"/>
    </source>
</evidence>
<keyword evidence="5 7" id="KW-0472">Membrane</keyword>
<feature type="compositionally biased region" description="Low complexity" evidence="6">
    <location>
        <begin position="732"/>
        <end position="746"/>
    </location>
</feature>
<proteinExistence type="predicted"/>
<dbReference type="RefSeq" id="XP_040656669.1">
    <property type="nucleotide sequence ID" value="XM_040801636.1"/>
</dbReference>
<evidence type="ECO:0000313" key="9">
    <source>
        <dbReference type="Proteomes" id="UP000076580"/>
    </source>
</evidence>
<evidence type="ECO:0000313" key="8">
    <source>
        <dbReference type="EMBL" id="KYK57317.1"/>
    </source>
</evidence>
<dbReference type="PANTHER" id="PTHR45649">
    <property type="entry name" value="AMINO-ACID PERMEASE BAT1"/>
    <property type="match status" value="1"/>
</dbReference>
<dbReference type="Proteomes" id="UP000076580">
    <property type="component" value="Chromosome 02"/>
</dbReference>
<evidence type="ECO:0000256" key="2">
    <source>
        <dbReference type="ARBA" id="ARBA00022448"/>
    </source>
</evidence>
<feature type="transmembrane region" description="Helical" evidence="7">
    <location>
        <begin position="485"/>
        <end position="504"/>
    </location>
</feature>
<evidence type="ECO:0000256" key="5">
    <source>
        <dbReference type="ARBA" id="ARBA00023136"/>
    </source>
</evidence>
<feature type="transmembrane region" description="Helical" evidence="7">
    <location>
        <begin position="656"/>
        <end position="675"/>
    </location>
</feature>
<reference evidence="8 9" key="1">
    <citation type="journal article" date="2016" name="Sci. Rep.">
        <title>Insights into Adaptations to a Near-Obligate Nematode Endoparasitic Lifestyle from the Finished Genome of Drechmeria coniospora.</title>
        <authorList>
            <person name="Zhang L."/>
            <person name="Zhou Z."/>
            <person name="Guo Q."/>
            <person name="Fokkens L."/>
            <person name="Miskei M."/>
            <person name="Pocsi I."/>
            <person name="Zhang W."/>
            <person name="Chen M."/>
            <person name="Wang L."/>
            <person name="Sun Y."/>
            <person name="Donzelli B.G."/>
            <person name="Gibson D.M."/>
            <person name="Nelson D.R."/>
            <person name="Luo J.G."/>
            <person name="Rep M."/>
            <person name="Liu H."/>
            <person name="Yang S."/>
            <person name="Wang J."/>
            <person name="Krasnoff S.B."/>
            <person name="Xu Y."/>
            <person name="Molnar I."/>
            <person name="Lin M."/>
        </authorList>
    </citation>
    <scope>NUCLEOTIDE SEQUENCE [LARGE SCALE GENOMIC DNA]</scope>
    <source>
        <strain evidence="8 9">ARSEF 6962</strain>
    </source>
</reference>
<dbReference type="AlphaFoldDB" id="A0A151GJP1"/>